<comment type="caution">
    <text evidence="7">The sequence shown here is derived from an EMBL/GenBank/DDBJ whole genome shotgun (WGS) entry which is preliminary data.</text>
</comment>
<dbReference type="InterPro" id="IPR016163">
    <property type="entry name" value="Ald_DH_C"/>
</dbReference>
<dbReference type="CDD" id="cd07136">
    <property type="entry name" value="ALDH_YwdH-P39616"/>
    <property type="match status" value="1"/>
</dbReference>
<protein>
    <recommendedName>
        <fullName evidence="3">Aldehyde dehydrogenase</fullName>
    </recommendedName>
</protein>
<keyword evidence="8" id="KW-1185">Reference proteome</keyword>
<feature type="active site" evidence="4">
    <location>
        <position position="210"/>
    </location>
</feature>
<evidence type="ECO:0000256" key="4">
    <source>
        <dbReference type="PROSITE-ProRule" id="PRU10007"/>
    </source>
</evidence>
<name>A0ABV1DW98_9FIRM</name>
<evidence type="ECO:0000313" key="8">
    <source>
        <dbReference type="Proteomes" id="UP001489509"/>
    </source>
</evidence>
<dbReference type="Gene3D" id="3.40.605.10">
    <property type="entry name" value="Aldehyde Dehydrogenase, Chain A, domain 1"/>
    <property type="match status" value="1"/>
</dbReference>
<evidence type="ECO:0000256" key="1">
    <source>
        <dbReference type="ARBA" id="ARBA00009986"/>
    </source>
</evidence>
<evidence type="ECO:0000256" key="5">
    <source>
        <dbReference type="RuleBase" id="RU003345"/>
    </source>
</evidence>
<dbReference type="InterPro" id="IPR016162">
    <property type="entry name" value="Ald_DH_N"/>
</dbReference>
<dbReference type="InterPro" id="IPR029510">
    <property type="entry name" value="Ald_DH_CS_GLU"/>
</dbReference>
<dbReference type="InterPro" id="IPR016161">
    <property type="entry name" value="Ald_DH/histidinol_DH"/>
</dbReference>
<dbReference type="PIRSF" id="PIRSF036492">
    <property type="entry name" value="ALDH"/>
    <property type="match status" value="1"/>
</dbReference>
<dbReference type="RefSeq" id="WP_349217615.1">
    <property type="nucleotide sequence ID" value="NZ_JBBMFD010000001.1"/>
</dbReference>
<dbReference type="PANTHER" id="PTHR43570:SF16">
    <property type="entry name" value="ALDEHYDE DEHYDROGENASE TYPE III, ISOFORM Q"/>
    <property type="match status" value="1"/>
</dbReference>
<proteinExistence type="inferred from homology"/>
<gene>
    <name evidence="7" type="ORF">WMO26_00700</name>
</gene>
<evidence type="ECO:0000256" key="2">
    <source>
        <dbReference type="ARBA" id="ARBA00023002"/>
    </source>
</evidence>
<dbReference type="Gene3D" id="3.40.309.10">
    <property type="entry name" value="Aldehyde Dehydrogenase, Chain A, domain 2"/>
    <property type="match status" value="1"/>
</dbReference>
<dbReference type="PANTHER" id="PTHR43570">
    <property type="entry name" value="ALDEHYDE DEHYDROGENASE"/>
    <property type="match status" value="1"/>
</dbReference>
<feature type="domain" description="Aldehyde dehydrogenase" evidence="6">
    <location>
        <begin position="26"/>
        <end position="428"/>
    </location>
</feature>
<sequence length="456" mass="50362">MREYEEILSRQRAYFCEGHTRFLSFRLRQLSLLQNALHACEPALLEALQADLGKAPFEGYETELGLLLEELRFAKKNLASWMKPVRVRTSLLHAPSKSVIVKEPLGVVLILSPWNYPLQLTIAPLIAALAAGNCAVVKPSRYAPKTAAVIEKMLASCFPPELVCVVQGGREENEALLSLRFDHIFFTGSPKVGRVVMRAAAEHLTPVTLEMGGKSPCLLDETADLAVAARRIAWGKSLNAGQTCVAPDYLLVPAAMVGAFAKAFRKAVRRFYGDDPVHNPEYPRIITDRHFERLSGLMENGRVLHGGRGDAVLRKIEPTLLTGVTLESPVMREEIFGPLLPVLPYASVEEAFGIIARLEKPLAFYLFTKDKALAKRALREVPFGGGCINDTVIHLSNPRLPFGGVGESGMGAYHGKKGFDTLTHEKSVLIHSAKLDIPFRYPPYKDKLGMLKKLMK</sequence>
<dbReference type="InterPro" id="IPR015590">
    <property type="entry name" value="Aldehyde_DH_dom"/>
</dbReference>
<accession>A0ABV1DW98</accession>
<organism evidence="7 8">
    <name type="scientific">Solibaculum intestinale</name>
    <dbReference type="NCBI Taxonomy" id="3133165"/>
    <lineage>
        <taxon>Bacteria</taxon>
        <taxon>Bacillati</taxon>
        <taxon>Bacillota</taxon>
        <taxon>Clostridia</taxon>
        <taxon>Eubacteriales</taxon>
        <taxon>Oscillospiraceae</taxon>
        <taxon>Solibaculum</taxon>
    </lineage>
</organism>
<evidence type="ECO:0000259" key="6">
    <source>
        <dbReference type="Pfam" id="PF00171"/>
    </source>
</evidence>
<dbReference type="EMBL" id="JBBMFD010000001">
    <property type="protein sequence ID" value="MEQ2439340.1"/>
    <property type="molecule type" value="Genomic_DNA"/>
</dbReference>
<evidence type="ECO:0000256" key="3">
    <source>
        <dbReference type="PIRNR" id="PIRNR036492"/>
    </source>
</evidence>
<dbReference type="SUPFAM" id="SSF53720">
    <property type="entry name" value="ALDH-like"/>
    <property type="match status" value="1"/>
</dbReference>
<comment type="similarity">
    <text evidence="1 3 5">Belongs to the aldehyde dehydrogenase family.</text>
</comment>
<dbReference type="InterPro" id="IPR012394">
    <property type="entry name" value="Aldehyde_DH_NAD(P)"/>
</dbReference>
<dbReference type="Proteomes" id="UP001489509">
    <property type="component" value="Unassembled WGS sequence"/>
</dbReference>
<dbReference type="PROSITE" id="PS00687">
    <property type="entry name" value="ALDEHYDE_DEHYDR_GLU"/>
    <property type="match status" value="1"/>
</dbReference>
<reference evidence="7 8" key="1">
    <citation type="submission" date="2024-03" db="EMBL/GenBank/DDBJ databases">
        <title>Human intestinal bacterial collection.</title>
        <authorList>
            <person name="Pauvert C."/>
            <person name="Hitch T.C.A."/>
            <person name="Clavel T."/>
        </authorList>
    </citation>
    <scope>NUCLEOTIDE SEQUENCE [LARGE SCALE GENOMIC DNA]</scope>
    <source>
        <strain evidence="7 8">CLA-JM-H44</strain>
    </source>
</reference>
<dbReference type="Pfam" id="PF00171">
    <property type="entry name" value="Aldedh"/>
    <property type="match status" value="1"/>
</dbReference>
<keyword evidence="2 3" id="KW-0560">Oxidoreductase</keyword>
<evidence type="ECO:0000313" key="7">
    <source>
        <dbReference type="EMBL" id="MEQ2439340.1"/>
    </source>
</evidence>